<sequence length="364" mass="36867">MAKPGFGKRSVPDQPPRQRGDFAHLPTREAVIATYIDRLPDGAAIDAKTLAKVLPDYGQQAVRSALNALGAAGHLRRLSGTVGEGRTQWVTRTFFSRQARDDAWWAAFAEGDTCPATPAAPAVSAAPAVPGAPAARAASAVPGVAAAPVAPAVRAVPAGPVPSVRAVGRVERAVRPERGRPAGRPASGGTPTHRTGGPAPRSAGYDALASLGRTDPRMTLSAAECADLEPLAARWLTRGTGPAQLVAVLTAGLPREVHSPGALARSRLTTKLPPEPVPEPAPAPVPAGAEGPAAGARWIMECTGCGVPGRPEALPGGLCRSCRGEPAASGTPGPDAAEVRARVARLRAAARTPGAYAPVPASGP</sequence>
<evidence type="ECO:0000256" key="1">
    <source>
        <dbReference type="SAM" id="MobiDB-lite"/>
    </source>
</evidence>
<comment type="caution">
    <text evidence="2">The sequence shown here is derived from an EMBL/GenBank/DDBJ whole genome shotgun (WGS) entry which is preliminary data.</text>
</comment>
<dbReference type="RefSeq" id="WP_197989876.1">
    <property type="nucleotide sequence ID" value="NZ_JACYXC010000001.1"/>
</dbReference>
<protein>
    <submittedName>
        <fullName evidence="2">MarR family transcriptional regulator</fullName>
    </submittedName>
</protein>
<feature type="region of interest" description="Disordered" evidence="1">
    <location>
        <begin position="270"/>
        <end position="290"/>
    </location>
</feature>
<keyword evidence="3" id="KW-1185">Reference proteome</keyword>
<feature type="compositionally biased region" description="Basic and acidic residues" evidence="1">
    <location>
        <begin position="169"/>
        <end position="180"/>
    </location>
</feature>
<dbReference type="EMBL" id="JACYXC010000001">
    <property type="protein sequence ID" value="MBH5336470.1"/>
    <property type="molecule type" value="Genomic_DNA"/>
</dbReference>
<evidence type="ECO:0000313" key="3">
    <source>
        <dbReference type="Proteomes" id="UP000807371"/>
    </source>
</evidence>
<gene>
    <name evidence="2" type="ORF">IHE55_17480</name>
</gene>
<feature type="compositionally biased region" description="Pro residues" evidence="1">
    <location>
        <begin position="273"/>
        <end position="285"/>
    </location>
</feature>
<organism evidence="2 3">
    <name type="scientific">Streptomyces pactum</name>
    <dbReference type="NCBI Taxonomy" id="68249"/>
    <lineage>
        <taxon>Bacteria</taxon>
        <taxon>Bacillati</taxon>
        <taxon>Actinomycetota</taxon>
        <taxon>Actinomycetes</taxon>
        <taxon>Kitasatosporales</taxon>
        <taxon>Streptomycetaceae</taxon>
        <taxon>Streptomyces</taxon>
    </lineage>
</organism>
<proteinExistence type="predicted"/>
<dbReference type="Proteomes" id="UP000807371">
    <property type="component" value="Unassembled WGS sequence"/>
</dbReference>
<reference evidence="2 3" key="1">
    <citation type="submission" date="2020-09" db="EMBL/GenBank/DDBJ databases">
        <title>Biosynthesis of the nuclear factor of activated T cells inhibitor NFAT-133 and its congeners in Streptomyces pactum.</title>
        <authorList>
            <person name="Zhou W."/>
            <person name="Posri P."/>
            <person name="Abugrain M.E."/>
            <person name="Weisberg A.J."/>
            <person name="Chang J.H."/>
            <person name="Mahmud T."/>
        </authorList>
    </citation>
    <scope>NUCLEOTIDE SEQUENCE [LARGE SCALE GENOMIC DNA]</scope>
    <source>
        <strain evidence="2 3">ATCC 27456</strain>
    </source>
</reference>
<name>A0ABS0NMN6_9ACTN</name>
<feature type="region of interest" description="Disordered" evidence="1">
    <location>
        <begin position="169"/>
        <end position="206"/>
    </location>
</feature>
<feature type="compositionally biased region" description="Low complexity" evidence="1">
    <location>
        <begin position="182"/>
        <end position="192"/>
    </location>
</feature>
<evidence type="ECO:0000313" key="2">
    <source>
        <dbReference type="EMBL" id="MBH5336470.1"/>
    </source>
</evidence>
<feature type="region of interest" description="Disordered" evidence="1">
    <location>
        <begin position="1"/>
        <end position="22"/>
    </location>
</feature>
<accession>A0ABS0NMN6</accession>